<keyword evidence="4" id="KW-0813">Transport</keyword>
<feature type="domain" description="Flagellar assembly protein FliH/Type III secretion system HrpE" evidence="9">
    <location>
        <begin position="159"/>
        <end position="286"/>
    </location>
</feature>
<keyword evidence="10" id="KW-0282">Flagellum</keyword>
<evidence type="ECO:0000256" key="1">
    <source>
        <dbReference type="ARBA" id="ARBA00003041"/>
    </source>
</evidence>
<evidence type="ECO:0000256" key="4">
    <source>
        <dbReference type="ARBA" id="ARBA00022448"/>
    </source>
</evidence>
<dbReference type="NCBIfam" id="NF005198">
    <property type="entry name" value="PRK06669.1-3"/>
    <property type="match status" value="1"/>
</dbReference>
<sequence>MAKNVFRSQEVATLQDKVVLQTPFQPMIEEEIPAAVEEYTGPTADDLRREAELFRQNWEQEKQHMMESAEQEAKQIVSDAEERAFAEVKQKGDEARKTIQDAEEDARRILEDARHQAEQATADADTAASAVREAARKEGYEEGRQAGYDEGLEDAHRLAEQLQRVLDKAIEKRTAIIEESETQIIELVLMIARKVVKVISENQKNVVVNNVIQALRKLKSRGEVLVRVNLEDVELASDRIKDFIRMVENVRAVTVVEDSTVDRGGCVIETDFGEIDARISSQLKEIEDRILELAPIRSRTNEELEV</sequence>
<dbReference type="PANTHER" id="PTHR34982">
    <property type="entry name" value="YOP PROTEINS TRANSLOCATION PROTEIN L"/>
    <property type="match status" value="1"/>
</dbReference>
<keyword evidence="10" id="KW-0966">Cell projection</keyword>
<protein>
    <recommendedName>
        <fullName evidence="3">Flagellar assembly protein FliH</fullName>
    </recommendedName>
</protein>
<proteinExistence type="inferred from homology"/>
<keyword evidence="11" id="KW-1185">Reference proteome</keyword>
<dbReference type="Pfam" id="PF02108">
    <property type="entry name" value="FliH"/>
    <property type="match status" value="1"/>
</dbReference>
<dbReference type="GO" id="GO:0044781">
    <property type="term" value="P:bacterial-type flagellum organization"/>
    <property type="evidence" value="ECO:0007669"/>
    <property type="project" value="UniProtKB-KW"/>
</dbReference>
<keyword evidence="10" id="KW-0969">Cilium</keyword>
<evidence type="ECO:0000256" key="6">
    <source>
        <dbReference type="ARBA" id="ARBA00022927"/>
    </source>
</evidence>
<dbReference type="GO" id="GO:0005829">
    <property type="term" value="C:cytosol"/>
    <property type="evidence" value="ECO:0007669"/>
    <property type="project" value="TreeGrafter"/>
</dbReference>
<organism evidence="10 11">
    <name type="scientific">Sediminispirochaeta smaragdinae (strain DSM 11293 / JCM 15392 / SEBR 4228)</name>
    <name type="common">Spirochaeta smaragdinae</name>
    <dbReference type="NCBI Taxonomy" id="573413"/>
    <lineage>
        <taxon>Bacteria</taxon>
        <taxon>Pseudomonadati</taxon>
        <taxon>Spirochaetota</taxon>
        <taxon>Spirochaetia</taxon>
        <taxon>Spirochaetales</taxon>
        <taxon>Spirochaetaceae</taxon>
        <taxon>Sediminispirochaeta</taxon>
    </lineage>
</organism>
<dbReference type="InterPro" id="IPR051472">
    <property type="entry name" value="T3SS_Stator/FliH"/>
</dbReference>
<evidence type="ECO:0000256" key="7">
    <source>
        <dbReference type="ARBA" id="ARBA00023225"/>
    </source>
</evidence>
<dbReference type="STRING" id="573413.Spirs_1564"/>
<feature type="region of interest" description="Disordered" evidence="8">
    <location>
        <begin position="117"/>
        <end position="141"/>
    </location>
</feature>
<dbReference type="AlphaFoldDB" id="E1R5S6"/>
<dbReference type="SUPFAM" id="SSF160527">
    <property type="entry name" value="V-type ATPase subunit E-like"/>
    <property type="match status" value="1"/>
</dbReference>
<dbReference type="OrthoDB" id="306494at2"/>
<dbReference type="eggNOG" id="COG1317">
    <property type="taxonomic scope" value="Bacteria"/>
</dbReference>
<dbReference type="HOGENOM" id="CLU_077967_0_0_12"/>
<comment type="function">
    <text evidence="1">Needed for flagellar regrowth and assembly.</text>
</comment>
<dbReference type="PANTHER" id="PTHR34982:SF1">
    <property type="entry name" value="FLAGELLAR ASSEMBLY PROTEIN FLIH"/>
    <property type="match status" value="1"/>
</dbReference>
<evidence type="ECO:0000313" key="10">
    <source>
        <dbReference type="EMBL" id="ADK80691.1"/>
    </source>
</evidence>
<dbReference type="Proteomes" id="UP000002318">
    <property type="component" value="Chromosome"/>
</dbReference>
<gene>
    <name evidence="10" type="ordered locus">Spirs_1564</name>
</gene>
<evidence type="ECO:0000259" key="9">
    <source>
        <dbReference type="Pfam" id="PF02108"/>
    </source>
</evidence>
<dbReference type="InterPro" id="IPR018035">
    <property type="entry name" value="Flagellar_FliH/T3SS_HrpE"/>
</dbReference>
<name>E1R5S6_SEDSS</name>
<feature type="compositionally biased region" description="Low complexity" evidence="8">
    <location>
        <begin position="118"/>
        <end position="132"/>
    </location>
</feature>
<evidence type="ECO:0000256" key="3">
    <source>
        <dbReference type="ARBA" id="ARBA00016507"/>
    </source>
</evidence>
<evidence type="ECO:0000256" key="8">
    <source>
        <dbReference type="SAM" id="MobiDB-lite"/>
    </source>
</evidence>
<dbReference type="KEGG" id="ssm:Spirs_1564"/>
<evidence type="ECO:0000256" key="5">
    <source>
        <dbReference type="ARBA" id="ARBA00022795"/>
    </source>
</evidence>
<keyword evidence="7" id="KW-1006">Bacterial flagellum protein export</keyword>
<dbReference type="RefSeq" id="WP_013254155.1">
    <property type="nucleotide sequence ID" value="NC_014364.1"/>
</dbReference>
<keyword evidence="5" id="KW-1005">Bacterial flagellum biogenesis</keyword>
<accession>E1R5S6</accession>
<comment type="similarity">
    <text evidence="2">Belongs to the FliH family.</text>
</comment>
<keyword evidence="6" id="KW-0653">Protein transport</keyword>
<evidence type="ECO:0000256" key="2">
    <source>
        <dbReference type="ARBA" id="ARBA00006602"/>
    </source>
</evidence>
<dbReference type="EMBL" id="CP002116">
    <property type="protein sequence ID" value="ADK80691.1"/>
    <property type="molecule type" value="Genomic_DNA"/>
</dbReference>
<reference evidence="10 11" key="1">
    <citation type="journal article" date="2010" name="Stand. Genomic Sci.">
        <title>Complete genome sequence of Spirochaeta smaragdinae type strain (SEBR 4228).</title>
        <authorList>
            <person name="Mavromatis K."/>
            <person name="Yasawong M."/>
            <person name="Chertkov O."/>
            <person name="Lapidus A."/>
            <person name="Lucas S."/>
            <person name="Nolan M."/>
            <person name="Del Rio T.G."/>
            <person name="Tice H."/>
            <person name="Cheng J.F."/>
            <person name="Pitluck S."/>
            <person name="Liolios K."/>
            <person name="Ivanova N."/>
            <person name="Tapia R."/>
            <person name="Han C."/>
            <person name="Bruce D."/>
            <person name="Goodwin L."/>
            <person name="Pati A."/>
            <person name="Chen A."/>
            <person name="Palaniappan K."/>
            <person name="Land M."/>
            <person name="Hauser L."/>
            <person name="Chang Y.J."/>
            <person name="Jeffries C.D."/>
            <person name="Detter J.C."/>
            <person name="Rohde M."/>
            <person name="Brambilla E."/>
            <person name="Spring S."/>
            <person name="Goker M."/>
            <person name="Sikorski J."/>
            <person name="Woyke T."/>
            <person name="Bristow J."/>
            <person name="Eisen J.A."/>
            <person name="Markowitz V."/>
            <person name="Hugenholtz P."/>
            <person name="Klenk H.P."/>
            <person name="Kyrpides N.C."/>
        </authorList>
    </citation>
    <scope>NUCLEOTIDE SEQUENCE [LARGE SCALE GENOMIC DNA]</scope>
    <source>
        <strain evidence="11">DSM 11293 / JCM 15392 / SEBR 4228</strain>
    </source>
</reference>
<evidence type="ECO:0000313" key="11">
    <source>
        <dbReference type="Proteomes" id="UP000002318"/>
    </source>
</evidence>
<dbReference type="GO" id="GO:0015031">
    <property type="term" value="P:protein transport"/>
    <property type="evidence" value="ECO:0007669"/>
    <property type="project" value="UniProtKB-KW"/>
</dbReference>